<dbReference type="AlphaFoldDB" id="A0A4Q5N1T2"/>
<evidence type="ECO:0000313" key="1">
    <source>
        <dbReference type="EMBL" id="RYV52060.1"/>
    </source>
</evidence>
<reference evidence="1 2" key="1">
    <citation type="submission" date="2019-01" db="EMBL/GenBank/DDBJ databases">
        <title>Novel species of Cellulomonas.</title>
        <authorList>
            <person name="Liu Q."/>
            <person name="Xin Y.-H."/>
        </authorList>
    </citation>
    <scope>NUCLEOTIDE SEQUENCE [LARGE SCALE GENOMIC DNA]</scope>
    <source>
        <strain evidence="1 2">HLT2-17</strain>
    </source>
</reference>
<sequence length="80" mass="8698">MPAPGRRAWLAWPVGARVIVRRHLAEGGYSDVLGDLLTVDDDGVEVETRRGPVRVPAADIAIGKLIPPAPPRRGPRRQTE</sequence>
<gene>
    <name evidence="1" type="ORF">EUA98_05280</name>
</gene>
<protein>
    <recommendedName>
        <fullName evidence="3">Ferrous iron transport protein A</fullName>
    </recommendedName>
</protein>
<comment type="caution">
    <text evidence="1">The sequence shown here is derived from an EMBL/GenBank/DDBJ whole genome shotgun (WGS) entry which is preliminary data.</text>
</comment>
<dbReference type="Proteomes" id="UP000293764">
    <property type="component" value="Unassembled WGS sequence"/>
</dbReference>
<name>A0A4Q5N1T2_9MICO</name>
<keyword evidence="2" id="KW-1185">Reference proteome</keyword>
<proteinExistence type="predicted"/>
<dbReference type="EMBL" id="SDWW01000009">
    <property type="protein sequence ID" value="RYV52060.1"/>
    <property type="molecule type" value="Genomic_DNA"/>
</dbReference>
<evidence type="ECO:0008006" key="3">
    <source>
        <dbReference type="Google" id="ProtNLM"/>
    </source>
</evidence>
<dbReference type="OrthoDB" id="3631934at2"/>
<accession>A0A4Q5N1T2</accession>
<evidence type="ECO:0000313" key="2">
    <source>
        <dbReference type="Proteomes" id="UP000293764"/>
    </source>
</evidence>
<organism evidence="1 2">
    <name type="scientific">Pengzhenrongella frigida</name>
    <dbReference type="NCBI Taxonomy" id="1259133"/>
    <lineage>
        <taxon>Bacteria</taxon>
        <taxon>Bacillati</taxon>
        <taxon>Actinomycetota</taxon>
        <taxon>Actinomycetes</taxon>
        <taxon>Micrococcales</taxon>
        <taxon>Pengzhenrongella</taxon>
    </lineage>
</organism>